<evidence type="ECO:0000313" key="3">
    <source>
        <dbReference type="EMBL" id="KAF4634909.1"/>
    </source>
</evidence>
<gene>
    <name evidence="3" type="ORF">G7Y89_g3191</name>
</gene>
<organism evidence="3 4">
    <name type="scientific">Cudoniella acicularis</name>
    <dbReference type="NCBI Taxonomy" id="354080"/>
    <lineage>
        <taxon>Eukaryota</taxon>
        <taxon>Fungi</taxon>
        <taxon>Dikarya</taxon>
        <taxon>Ascomycota</taxon>
        <taxon>Pezizomycotina</taxon>
        <taxon>Leotiomycetes</taxon>
        <taxon>Helotiales</taxon>
        <taxon>Tricladiaceae</taxon>
        <taxon>Cudoniella</taxon>
    </lineage>
</organism>
<evidence type="ECO:0000259" key="2">
    <source>
        <dbReference type="Pfam" id="PF20233"/>
    </source>
</evidence>
<dbReference type="InterPro" id="IPR046497">
    <property type="entry name" value="DUF6590"/>
</dbReference>
<reference evidence="3 4" key="1">
    <citation type="submission" date="2020-03" db="EMBL/GenBank/DDBJ databases">
        <title>Draft Genome Sequence of Cudoniella acicularis.</title>
        <authorList>
            <person name="Buettner E."/>
            <person name="Kellner H."/>
        </authorList>
    </citation>
    <scope>NUCLEOTIDE SEQUENCE [LARGE SCALE GENOMIC DNA]</scope>
    <source>
        <strain evidence="3 4">DSM 108380</strain>
    </source>
</reference>
<dbReference type="AlphaFoldDB" id="A0A8H4RRV1"/>
<protein>
    <recommendedName>
        <fullName evidence="2">DUF6590 domain-containing protein</fullName>
    </recommendedName>
</protein>
<dbReference type="OrthoDB" id="3552418at2759"/>
<feature type="region of interest" description="Disordered" evidence="1">
    <location>
        <begin position="23"/>
        <end position="84"/>
    </location>
</feature>
<feature type="domain" description="DUF6590" evidence="2">
    <location>
        <begin position="98"/>
        <end position="178"/>
    </location>
</feature>
<dbReference type="EMBL" id="JAAMPI010000152">
    <property type="protein sequence ID" value="KAF4634909.1"/>
    <property type="molecule type" value="Genomic_DNA"/>
</dbReference>
<feature type="compositionally biased region" description="Basic and acidic residues" evidence="1">
    <location>
        <begin position="32"/>
        <end position="59"/>
    </location>
</feature>
<proteinExistence type="predicted"/>
<dbReference type="Pfam" id="PF20233">
    <property type="entry name" value="DUF6590"/>
    <property type="match status" value="1"/>
</dbReference>
<sequence>MTSRRHDTMEALGRMEVLKKQYYLSDDELEEGEIRDFSSPESPRRSERLRNHKSRDSRAHRSRARSGYDNGAHGKYYPKGNVTRGLGERPSDMIHNHKEYRPGSIISMATHESDGAEFQPGNKIQSRSEHFGNIYSKTRKYLVVAVFEDSVVALPIYTHGGTGLEYKPNKHEFASIRSIELKATATLAENEYGNLWAETYGGFATENSWKATVSGELTPESTEKLLKLYNDTMTGKLKKESRLETTREVRQPPQPKARERHRKVTLHSFDDQRNEKQCKTVGHGKIRWCRQDQERADASHQQNQEHHELARVSRLEILPFPS</sequence>
<evidence type="ECO:0000256" key="1">
    <source>
        <dbReference type="SAM" id="MobiDB-lite"/>
    </source>
</evidence>
<feature type="compositionally biased region" description="Basic and acidic residues" evidence="1">
    <location>
        <begin position="241"/>
        <end position="250"/>
    </location>
</feature>
<keyword evidence="4" id="KW-1185">Reference proteome</keyword>
<feature type="region of interest" description="Disordered" evidence="1">
    <location>
        <begin position="241"/>
        <end position="262"/>
    </location>
</feature>
<evidence type="ECO:0000313" key="4">
    <source>
        <dbReference type="Proteomes" id="UP000566819"/>
    </source>
</evidence>
<accession>A0A8H4RRV1</accession>
<name>A0A8H4RRV1_9HELO</name>
<dbReference type="Proteomes" id="UP000566819">
    <property type="component" value="Unassembled WGS sequence"/>
</dbReference>
<comment type="caution">
    <text evidence="3">The sequence shown here is derived from an EMBL/GenBank/DDBJ whole genome shotgun (WGS) entry which is preliminary data.</text>
</comment>